<dbReference type="PANTHER" id="PTHR13261">
    <property type="entry name" value="BRCA2 AND CDKN1A INTERACTING PROTEIN"/>
    <property type="match status" value="1"/>
</dbReference>
<dbReference type="InterPro" id="IPR025602">
    <property type="entry name" value="BCP1_family"/>
</dbReference>
<dbReference type="WBParaSite" id="SMRG1_59250.1">
    <property type="protein sequence ID" value="SMRG1_59250.1"/>
    <property type="gene ID" value="SMRG1_59250"/>
</dbReference>
<name>A0AA85A1V5_9TREM</name>
<dbReference type="GO" id="GO:0005634">
    <property type="term" value="C:nucleus"/>
    <property type="evidence" value="ECO:0007669"/>
    <property type="project" value="TreeGrafter"/>
</dbReference>
<sequence length="268" mass="29958">MPKKVAKVDSVDTAKEILNLELEGYSPGISDRDSITILLKQLFPNDCVINVENLAEYIVSQDSIGTVVKPTCDDESDDDDDDDDNIVFAVTSVVDLSHESALKHPVVKDLRNFILEGVKSSKNVPARCKVEELLEKGMDCKSFLLINERFENLPLSICSEAVSSLPSEFKSSNLIPTHLFILSWAHSEEVKDSDKKYEFAYPEIEFIVPHALHVLELDHNSLTLHSAKKKQSSDGDDDEGTNDFNTLLLIIIPMDRFHDMLTSLASHV</sequence>
<dbReference type="PANTHER" id="PTHR13261:SF0">
    <property type="entry name" value="BRCA2 AND CDKN1A-INTERACTING PROTEIN"/>
    <property type="match status" value="1"/>
</dbReference>
<accession>A0AA85A1V5</accession>
<reference evidence="3" key="1">
    <citation type="submission" date="2023-11" db="UniProtKB">
        <authorList>
            <consortium name="WormBaseParasite"/>
        </authorList>
    </citation>
    <scope>IDENTIFICATION</scope>
</reference>
<dbReference type="Pfam" id="PF13862">
    <property type="entry name" value="BCCIP"/>
    <property type="match status" value="1"/>
</dbReference>
<evidence type="ECO:0000256" key="1">
    <source>
        <dbReference type="ARBA" id="ARBA00006781"/>
    </source>
</evidence>
<protein>
    <submittedName>
        <fullName evidence="3">Protein BCP1</fullName>
    </submittedName>
</protein>
<organism evidence="2 3">
    <name type="scientific">Schistosoma margrebowiei</name>
    <dbReference type="NCBI Taxonomy" id="48269"/>
    <lineage>
        <taxon>Eukaryota</taxon>
        <taxon>Metazoa</taxon>
        <taxon>Spiralia</taxon>
        <taxon>Lophotrochozoa</taxon>
        <taxon>Platyhelminthes</taxon>
        <taxon>Trematoda</taxon>
        <taxon>Digenea</taxon>
        <taxon>Strigeidida</taxon>
        <taxon>Schistosomatoidea</taxon>
        <taxon>Schistosomatidae</taxon>
        <taxon>Schistosoma</taxon>
    </lineage>
</organism>
<evidence type="ECO:0000313" key="2">
    <source>
        <dbReference type="Proteomes" id="UP000050790"/>
    </source>
</evidence>
<proteinExistence type="inferred from homology"/>
<dbReference type="AlphaFoldDB" id="A0AA85A1V5"/>
<comment type="similarity">
    <text evidence="1">Belongs to the BCP1 family.</text>
</comment>
<evidence type="ECO:0000313" key="3">
    <source>
        <dbReference type="WBParaSite" id="SMRG1_59250.1"/>
    </source>
</evidence>
<dbReference type="Proteomes" id="UP000050790">
    <property type="component" value="Unassembled WGS sequence"/>
</dbReference>